<protein>
    <submittedName>
        <fullName evidence="1">Uncharacterized protein</fullName>
    </submittedName>
</protein>
<dbReference type="EMBL" id="GBRH01261261">
    <property type="protein sequence ID" value="JAD36634.1"/>
    <property type="molecule type" value="Transcribed_RNA"/>
</dbReference>
<reference evidence="1" key="1">
    <citation type="submission" date="2014-09" db="EMBL/GenBank/DDBJ databases">
        <authorList>
            <person name="Magalhaes I.L.F."/>
            <person name="Oliveira U."/>
            <person name="Santos F.R."/>
            <person name="Vidigal T.H.D.A."/>
            <person name="Brescovit A.D."/>
            <person name="Santos A.J."/>
        </authorList>
    </citation>
    <scope>NUCLEOTIDE SEQUENCE</scope>
    <source>
        <tissue evidence="1">Shoot tissue taken approximately 20 cm above the soil surface</tissue>
    </source>
</reference>
<organism evidence="1">
    <name type="scientific">Arundo donax</name>
    <name type="common">Giant reed</name>
    <name type="synonym">Donax arundinaceus</name>
    <dbReference type="NCBI Taxonomy" id="35708"/>
    <lineage>
        <taxon>Eukaryota</taxon>
        <taxon>Viridiplantae</taxon>
        <taxon>Streptophyta</taxon>
        <taxon>Embryophyta</taxon>
        <taxon>Tracheophyta</taxon>
        <taxon>Spermatophyta</taxon>
        <taxon>Magnoliopsida</taxon>
        <taxon>Liliopsida</taxon>
        <taxon>Poales</taxon>
        <taxon>Poaceae</taxon>
        <taxon>PACMAD clade</taxon>
        <taxon>Arundinoideae</taxon>
        <taxon>Arundineae</taxon>
        <taxon>Arundo</taxon>
    </lineage>
</organism>
<sequence length="64" mass="7255">MLHQGPPEATISFILSVMWCLWKARNDHRFNANNWTTARVLHEAQATDAAGRLTILQDQPPARS</sequence>
<reference evidence="1" key="2">
    <citation type="journal article" date="2015" name="Data Brief">
        <title>Shoot transcriptome of the giant reed, Arundo donax.</title>
        <authorList>
            <person name="Barrero R.A."/>
            <person name="Guerrero F.D."/>
            <person name="Moolhuijzen P."/>
            <person name="Goolsby J.A."/>
            <person name="Tidwell J."/>
            <person name="Bellgard S.E."/>
            <person name="Bellgard M.I."/>
        </authorList>
    </citation>
    <scope>NUCLEOTIDE SEQUENCE</scope>
    <source>
        <tissue evidence="1">Shoot tissue taken approximately 20 cm above the soil surface</tissue>
    </source>
</reference>
<dbReference type="AlphaFoldDB" id="A0A0A8ZB76"/>
<proteinExistence type="predicted"/>
<accession>A0A0A8ZB76</accession>
<evidence type="ECO:0000313" key="1">
    <source>
        <dbReference type="EMBL" id="JAD36634.1"/>
    </source>
</evidence>
<name>A0A0A8ZB76_ARUDO</name>